<evidence type="ECO:0000313" key="1">
    <source>
        <dbReference type="EMBL" id="OGK24671.1"/>
    </source>
</evidence>
<dbReference type="InterPro" id="IPR058944">
    <property type="entry name" value="CntK-like"/>
</dbReference>
<comment type="caution">
    <text evidence="1">The sequence shown here is derived from an EMBL/GenBank/DDBJ whole genome shotgun (WGS) entry which is preliminary data.</text>
</comment>
<sequence length="265" mass="29440">MLKKFIISILQTAGGNDTAIVDGFVPKSLRKVLNDRIIKQFPNVEQCGFCEFKAKKDLVKFSMMGGEFSGNAILAITYAVLKGKNGGLNIKSSGSNKILKTGIRDNVVFSEIPIFKSFASVKQLNTNTFLVILKGINHLVVYKKISKNRIISAAERLLNQFDLIKYKCSGCIFVEIERSDVLKINPVVWIKNVKTLTYETSCGSGSVAVGLSKLKRSQKNQINLKIKQPSNNYIIVKAKKSKNSFLRVSIEGKVKLLMTNQNISL</sequence>
<accession>A0A1F7H0E1</accession>
<organism evidence="1 2">
    <name type="scientific">Candidatus Roizmanbacteria bacterium RIFCSPHIGHO2_02_FULL_38_11</name>
    <dbReference type="NCBI Taxonomy" id="1802039"/>
    <lineage>
        <taxon>Bacteria</taxon>
        <taxon>Candidatus Roizmaniibacteriota</taxon>
    </lineage>
</organism>
<dbReference type="Proteomes" id="UP000177913">
    <property type="component" value="Unassembled WGS sequence"/>
</dbReference>
<protein>
    <recommendedName>
        <fullName evidence="3">Diaminopimelate epimerase</fullName>
    </recommendedName>
</protein>
<gene>
    <name evidence="1" type="ORF">A3C25_01695</name>
</gene>
<name>A0A1F7H0E1_9BACT</name>
<proteinExistence type="predicted"/>
<dbReference type="EMBL" id="MFZO01000031">
    <property type="protein sequence ID" value="OGK24671.1"/>
    <property type="molecule type" value="Genomic_DNA"/>
</dbReference>
<dbReference type="AlphaFoldDB" id="A0A1F7H0E1"/>
<evidence type="ECO:0000313" key="2">
    <source>
        <dbReference type="Proteomes" id="UP000177913"/>
    </source>
</evidence>
<reference evidence="1 2" key="1">
    <citation type="journal article" date="2016" name="Nat. Commun.">
        <title>Thousands of microbial genomes shed light on interconnected biogeochemical processes in an aquifer system.</title>
        <authorList>
            <person name="Anantharaman K."/>
            <person name="Brown C.T."/>
            <person name="Hug L.A."/>
            <person name="Sharon I."/>
            <person name="Castelle C.J."/>
            <person name="Probst A.J."/>
            <person name="Thomas B.C."/>
            <person name="Singh A."/>
            <person name="Wilkins M.J."/>
            <person name="Karaoz U."/>
            <person name="Brodie E.L."/>
            <person name="Williams K.H."/>
            <person name="Hubbard S.S."/>
            <person name="Banfield J.F."/>
        </authorList>
    </citation>
    <scope>NUCLEOTIDE SEQUENCE [LARGE SCALE GENOMIC DNA]</scope>
</reference>
<evidence type="ECO:0008006" key="3">
    <source>
        <dbReference type="Google" id="ProtNLM"/>
    </source>
</evidence>
<dbReference type="Pfam" id="PF26317">
    <property type="entry name" value="CntK_N"/>
    <property type="match status" value="1"/>
</dbReference>